<keyword evidence="1" id="KW-0732">Signal</keyword>
<feature type="chain" id="PRO_5022690686" evidence="1">
    <location>
        <begin position="19"/>
        <end position="169"/>
    </location>
</feature>
<sequence length="169" mass="19088" precursor="true">MKYSMIVLVLFGTSVAQAEEGIALISAGGESFEKCFVDSTLYRDQLTLTEEAVSQEQSVQKTFFELESSPHIYFNQSHPSWPLLESVRSSEVLPTKESAKDLPKRSVLLSQEMELGSIQHFIKNDQQAKPVPELDLRRAAEEGAVWIQGPWGAGRWQIERSSERDFKLP</sequence>
<proteinExistence type="predicted"/>
<evidence type="ECO:0000256" key="1">
    <source>
        <dbReference type="SAM" id="SignalP"/>
    </source>
</evidence>
<dbReference type="RefSeq" id="WP_146503860.1">
    <property type="nucleotide sequence ID" value="NZ_SJPG01000001.1"/>
</dbReference>
<evidence type="ECO:0000313" key="2">
    <source>
        <dbReference type="EMBL" id="TWT61937.1"/>
    </source>
</evidence>
<keyword evidence="3" id="KW-1185">Reference proteome</keyword>
<reference evidence="2 3" key="1">
    <citation type="submission" date="2019-02" db="EMBL/GenBank/DDBJ databases">
        <title>Deep-cultivation of Planctomycetes and their phenomic and genomic characterization uncovers novel biology.</title>
        <authorList>
            <person name="Wiegand S."/>
            <person name="Jogler M."/>
            <person name="Boedeker C."/>
            <person name="Pinto D."/>
            <person name="Vollmers J."/>
            <person name="Rivas-Marin E."/>
            <person name="Kohn T."/>
            <person name="Peeters S.H."/>
            <person name="Heuer A."/>
            <person name="Rast P."/>
            <person name="Oberbeckmann S."/>
            <person name="Bunk B."/>
            <person name="Jeske O."/>
            <person name="Meyerdierks A."/>
            <person name="Storesund J.E."/>
            <person name="Kallscheuer N."/>
            <person name="Luecker S."/>
            <person name="Lage O.M."/>
            <person name="Pohl T."/>
            <person name="Merkel B.J."/>
            <person name="Hornburger P."/>
            <person name="Mueller R.-W."/>
            <person name="Bruemmer F."/>
            <person name="Labrenz M."/>
            <person name="Spormann A.M."/>
            <person name="Op Den Camp H."/>
            <person name="Overmann J."/>
            <person name="Amann R."/>
            <person name="Jetten M.S.M."/>
            <person name="Mascher T."/>
            <person name="Medema M.H."/>
            <person name="Devos D.P."/>
            <person name="Kaster A.-K."/>
            <person name="Ovreas L."/>
            <person name="Rohde M."/>
            <person name="Galperin M.Y."/>
            <person name="Jogler C."/>
        </authorList>
    </citation>
    <scope>NUCLEOTIDE SEQUENCE [LARGE SCALE GENOMIC DNA]</scope>
    <source>
        <strain evidence="2 3">Pan54</strain>
    </source>
</reference>
<dbReference type="AlphaFoldDB" id="A0A5C5XFZ1"/>
<feature type="signal peptide" evidence="1">
    <location>
        <begin position="1"/>
        <end position="18"/>
    </location>
</feature>
<dbReference type="EMBL" id="SJPG01000001">
    <property type="protein sequence ID" value="TWT61937.1"/>
    <property type="molecule type" value="Genomic_DNA"/>
</dbReference>
<gene>
    <name evidence="2" type="ORF">Pan54_26740</name>
</gene>
<dbReference type="Proteomes" id="UP000316095">
    <property type="component" value="Unassembled WGS sequence"/>
</dbReference>
<evidence type="ECO:0000313" key="3">
    <source>
        <dbReference type="Proteomes" id="UP000316095"/>
    </source>
</evidence>
<protein>
    <submittedName>
        <fullName evidence="2">Uncharacterized protein</fullName>
    </submittedName>
</protein>
<name>A0A5C5XFZ1_9PLAN</name>
<organism evidence="2 3">
    <name type="scientific">Rubinisphaera italica</name>
    <dbReference type="NCBI Taxonomy" id="2527969"/>
    <lineage>
        <taxon>Bacteria</taxon>
        <taxon>Pseudomonadati</taxon>
        <taxon>Planctomycetota</taxon>
        <taxon>Planctomycetia</taxon>
        <taxon>Planctomycetales</taxon>
        <taxon>Planctomycetaceae</taxon>
        <taxon>Rubinisphaera</taxon>
    </lineage>
</organism>
<accession>A0A5C5XFZ1</accession>
<comment type="caution">
    <text evidence="2">The sequence shown here is derived from an EMBL/GenBank/DDBJ whole genome shotgun (WGS) entry which is preliminary data.</text>
</comment>